<proteinExistence type="predicted"/>
<dbReference type="Proteomes" id="UP001549920">
    <property type="component" value="Unassembled WGS sequence"/>
</dbReference>
<protein>
    <recommendedName>
        <fullName evidence="1">Transposable element P transposase-like RNase H domain-containing protein</fullName>
    </recommendedName>
</protein>
<evidence type="ECO:0000313" key="3">
    <source>
        <dbReference type="Proteomes" id="UP001549920"/>
    </source>
</evidence>
<keyword evidence="3" id="KW-1185">Reference proteome</keyword>
<evidence type="ECO:0000313" key="2">
    <source>
        <dbReference type="EMBL" id="KAL0879435.1"/>
    </source>
</evidence>
<dbReference type="Pfam" id="PF21787">
    <property type="entry name" value="TNP-like_RNaseH_N"/>
    <property type="match status" value="1"/>
</dbReference>
<name>A0ABR3HSB0_LOXSC</name>
<gene>
    <name evidence="2" type="ORF">ABMA27_003186</name>
</gene>
<reference evidence="2 3" key="1">
    <citation type="submission" date="2024-06" db="EMBL/GenBank/DDBJ databases">
        <title>A chromosome-level genome assembly of beet webworm, Loxostege sticticalis.</title>
        <authorList>
            <person name="Zhang Y."/>
        </authorList>
    </citation>
    <scope>NUCLEOTIDE SEQUENCE [LARGE SCALE GENOMIC DNA]</scope>
    <source>
        <strain evidence="2">AQ026</strain>
        <tissue evidence="2">Whole body</tissue>
    </source>
</reference>
<accession>A0ABR3HSB0</accession>
<dbReference type="EMBL" id="JBEUOH010000014">
    <property type="protein sequence ID" value="KAL0879435.1"/>
    <property type="molecule type" value="Genomic_DNA"/>
</dbReference>
<sequence>MFDEISLKNHLQYNPRVDLIEGFQDHGVQGRSAQPVSYGLVFMVAGIRKRIKQPIAYYLSGSSVTAERLTALIKEWQYFQEVYSAEKCLAELRFFHKLTEEHLIPDKIKKMRVKTAAQVFSHSVAVVTEHLSARLED</sequence>
<feature type="domain" description="Transposable element P transposase-like RNase H" evidence="1">
    <location>
        <begin position="1"/>
        <end position="75"/>
    </location>
</feature>
<evidence type="ECO:0000259" key="1">
    <source>
        <dbReference type="Pfam" id="PF21787"/>
    </source>
</evidence>
<comment type="caution">
    <text evidence="2">The sequence shown here is derived from an EMBL/GenBank/DDBJ whole genome shotgun (WGS) entry which is preliminary data.</text>
</comment>
<dbReference type="InterPro" id="IPR048365">
    <property type="entry name" value="TNP-like_RNaseH_N"/>
</dbReference>
<organism evidence="2 3">
    <name type="scientific">Loxostege sticticalis</name>
    <name type="common">Beet webworm moth</name>
    <dbReference type="NCBI Taxonomy" id="481309"/>
    <lineage>
        <taxon>Eukaryota</taxon>
        <taxon>Metazoa</taxon>
        <taxon>Ecdysozoa</taxon>
        <taxon>Arthropoda</taxon>
        <taxon>Hexapoda</taxon>
        <taxon>Insecta</taxon>
        <taxon>Pterygota</taxon>
        <taxon>Neoptera</taxon>
        <taxon>Endopterygota</taxon>
        <taxon>Lepidoptera</taxon>
        <taxon>Glossata</taxon>
        <taxon>Ditrysia</taxon>
        <taxon>Pyraloidea</taxon>
        <taxon>Crambidae</taxon>
        <taxon>Pyraustinae</taxon>
        <taxon>Loxostege</taxon>
    </lineage>
</organism>